<keyword evidence="9" id="KW-0325">Glycoprotein</keyword>
<dbReference type="InterPro" id="IPR051824">
    <property type="entry name" value="LRR_Rcpt-Like_S/T_Kinase"/>
</dbReference>
<evidence type="ECO:0000256" key="10">
    <source>
        <dbReference type="SAM" id="Phobius"/>
    </source>
</evidence>
<dbReference type="Pfam" id="PF13855">
    <property type="entry name" value="LRR_8"/>
    <property type="match status" value="1"/>
</dbReference>
<dbReference type="SMART" id="SM00220">
    <property type="entry name" value="S_TKc"/>
    <property type="match status" value="1"/>
</dbReference>
<evidence type="ECO:0000256" key="9">
    <source>
        <dbReference type="ARBA" id="ARBA00023180"/>
    </source>
</evidence>
<dbReference type="Gene3D" id="1.10.510.10">
    <property type="entry name" value="Transferase(Phosphotransferase) domain 1"/>
    <property type="match status" value="1"/>
</dbReference>
<evidence type="ECO:0000256" key="7">
    <source>
        <dbReference type="ARBA" id="ARBA00023136"/>
    </source>
</evidence>
<evidence type="ECO:0000256" key="6">
    <source>
        <dbReference type="ARBA" id="ARBA00022989"/>
    </source>
</evidence>
<dbReference type="Pfam" id="PF00560">
    <property type="entry name" value="LRR_1"/>
    <property type="match status" value="1"/>
</dbReference>
<organism evidence="13 14">
    <name type="scientific">Spirodela intermedia</name>
    <name type="common">Intermediate duckweed</name>
    <dbReference type="NCBI Taxonomy" id="51605"/>
    <lineage>
        <taxon>Eukaryota</taxon>
        <taxon>Viridiplantae</taxon>
        <taxon>Streptophyta</taxon>
        <taxon>Embryophyta</taxon>
        <taxon>Tracheophyta</taxon>
        <taxon>Spermatophyta</taxon>
        <taxon>Magnoliopsida</taxon>
        <taxon>Liliopsida</taxon>
        <taxon>Araceae</taxon>
        <taxon>Lemnoideae</taxon>
        <taxon>Spirodela</taxon>
    </lineage>
</organism>
<evidence type="ECO:0000256" key="1">
    <source>
        <dbReference type="ARBA" id="ARBA00004479"/>
    </source>
</evidence>
<dbReference type="AlphaFoldDB" id="A0A7I8KHR9"/>
<keyword evidence="6 10" id="KW-1133">Transmembrane helix</keyword>
<dbReference type="Gene3D" id="3.80.10.10">
    <property type="entry name" value="Ribonuclease Inhibitor"/>
    <property type="match status" value="1"/>
</dbReference>
<proteinExistence type="predicted"/>
<evidence type="ECO:0000259" key="12">
    <source>
        <dbReference type="PROSITE" id="PS50011"/>
    </source>
</evidence>
<dbReference type="PANTHER" id="PTHR48006:SF73">
    <property type="entry name" value="PROTEIN KINASE DOMAIN-CONTAINING PROTEIN"/>
    <property type="match status" value="1"/>
</dbReference>
<evidence type="ECO:0000256" key="4">
    <source>
        <dbReference type="ARBA" id="ARBA00022729"/>
    </source>
</evidence>
<dbReference type="SUPFAM" id="SSF52058">
    <property type="entry name" value="L domain-like"/>
    <property type="match status" value="1"/>
</dbReference>
<dbReference type="InterPro" id="IPR011009">
    <property type="entry name" value="Kinase-like_dom_sf"/>
</dbReference>
<dbReference type="GO" id="GO:0016020">
    <property type="term" value="C:membrane"/>
    <property type="evidence" value="ECO:0007669"/>
    <property type="project" value="UniProtKB-SubCell"/>
</dbReference>
<keyword evidence="3 10" id="KW-0812">Transmembrane</keyword>
<keyword evidence="5" id="KW-0677">Repeat</keyword>
<dbReference type="Pfam" id="PF00069">
    <property type="entry name" value="Pkinase"/>
    <property type="match status" value="1"/>
</dbReference>
<dbReference type="PROSITE" id="PS50011">
    <property type="entry name" value="PROTEIN_KINASE_DOM"/>
    <property type="match status" value="1"/>
</dbReference>
<dbReference type="InterPro" id="IPR000719">
    <property type="entry name" value="Prot_kinase_dom"/>
</dbReference>
<reference evidence="13" key="1">
    <citation type="submission" date="2020-02" db="EMBL/GenBank/DDBJ databases">
        <authorList>
            <person name="Scholz U."/>
            <person name="Mascher M."/>
            <person name="Fiebig A."/>
        </authorList>
    </citation>
    <scope>NUCLEOTIDE SEQUENCE</scope>
</reference>
<dbReference type="InterPro" id="IPR032675">
    <property type="entry name" value="LRR_dom_sf"/>
</dbReference>
<feature type="chain" id="PRO_5029660450" description="Protein kinase domain-containing protein" evidence="11">
    <location>
        <begin position="26"/>
        <end position="682"/>
    </location>
</feature>
<dbReference type="InterPro" id="IPR001611">
    <property type="entry name" value="Leu-rich_rpt"/>
</dbReference>
<evidence type="ECO:0000313" key="14">
    <source>
        <dbReference type="Proteomes" id="UP000663760"/>
    </source>
</evidence>
<evidence type="ECO:0000256" key="5">
    <source>
        <dbReference type="ARBA" id="ARBA00022737"/>
    </source>
</evidence>
<dbReference type="FunFam" id="1.10.510.10:FF:000431">
    <property type="entry name" value="Putative inactive leucine-rich repeat receptor-like protein kinase"/>
    <property type="match status" value="1"/>
</dbReference>
<keyword evidence="14" id="KW-1185">Reference proteome</keyword>
<dbReference type="PANTHER" id="PTHR48006">
    <property type="entry name" value="LEUCINE-RICH REPEAT-CONTAINING PROTEIN DDB_G0281931-RELATED"/>
    <property type="match status" value="1"/>
</dbReference>
<sequence>MARWSWWRLFFLVLLLFFSSSISFAQQLSRSQITTLFRLQRILEYPAALNGWGNSTDLCFLPRSPSLSITCAGNRVTELSISGAGERLSGSFSIDSLFTAMTRLPSLTILSLTSLGLWGPLPAKLSRFRFLQSLTLTSNYISGKIPPEISSMAALASLSVAGNRLNGTVPAFVFSLPSLRRLDLSGNLLTGQLPAALSCAGGLSFVDLSRNRLVGILPACISSNSSAMAVFAAGNCLSSGDPRYQRPSSECTDGAIAAVLPSVAAATAGKDGRRSSHNVGFVLAIIGGAVGGAAVLGMALALVLVIGKTTSTRIDGAGGGEMKPAAGGTTPVWASPRLAADERRPPLPGGSMGSLGLLPPRAFTMEELEDATNNFDASNLVLETSLRQVYAGRIHDGSAVVVARLKLNQRSSPQRVLQFIEVISRLRHPHLCSLLGHCVGSGGEMAGSIASVFLVLERPSNGNLRSHLTEWRKREVFKWPQRVATAIEVARGIRFLHTVTVPGISGNDLKTENILLDETLTAKITNYNLPTLSNKTPSHGKGASESPLSLFGDSSCAQIQSVEEGEKEDIYQLGIILLEIVTGKPATKKKELATVKVQLEKALAEEQGTQGLKELADPTIRGTFADDSMRTAVELALNCVSDDLSRRPSIDDILWNLQYSVQVQDGWATSEGFDVLLSQEPS</sequence>
<dbReference type="GO" id="GO:0004672">
    <property type="term" value="F:protein kinase activity"/>
    <property type="evidence" value="ECO:0007669"/>
    <property type="project" value="InterPro"/>
</dbReference>
<keyword evidence="7 10" id="KW-0472">Membrane</keyword>
<protein>
    <recommendedName>
        <fullName evidence="12">Protein kinase domain-containing protein</fullName>
    </recommendedName>
</protein>
<dbReference type="EMBL" id="LR746269">
    <property type="protein sequence ID" value="CAA7397231.1"/>
    <property type="molecule type" value="Genomic_DNA"/>
</dbReference>
<dbReference type="GO" id="GO:0005524">
    <property type="term" value="F:ATP binding"/>
    <property type="evidence" value="ECO:0007669"/>
    <property type="project" value="InterPro"/>
</dbReference>
<evidence type="ECO:0000256" key="11">
    <source>
        <dbReference type="SAM" id="SignalP"/>
    </source>
</evidence>
<gene>
    <name evidence="13" type="ORF">SI8410_06007896</name>
</gene>
<feature type="signal peptide" evidence="11">
    <location>
        <begin position="1"/>
        <end position="25"/>
    </location>
</feature>
<dbReference type="FunFam" id="3.80.10.10:FF:000041">
    <property type="entry name" value="LRR receptor-like serine/threonine-protein kinase ERECTA"/>
    <property type="match status" value="1"/>
</dbReference>
<accession>A0A7I8KHR9</accession>
<dbReference type="SUPFAM" id="SSF56112">
    <property type="entry name" value="Protein kinase-like (PK-like)"/>
    <property type="match status" value="1"/>
</dbReference>
<keyword evidence="8" id="KW-0675">Receptor</keyword>
<dbReference type="Proteomes" id="UP000663760">
    <property type="component" value="Chromosome 6"/>
</dbReference>
<feature type="domain" description="Protein kinase" evidence="12">
    <location>
        <begin position="375"/>
        <end position="659"/>
    </location>
</feature>
<dbReference type="OrthoDB" id="676979at2759"/>
<evidence type="ECO:0000256" key="3">
    <source>
        <dbReference type="ARBA" id="ARBA00022692"/>
    </source>
</evidence>
<comment type="subcellular location">
    <subcellularLocation>
        <location evidence="1">Membrane</location>
        <topology evidence="1">Single-pass type I membrane protein</topology>
    </subcellularLocation>
</comment>
<evidence type="ECO:0000313" key="13">
    <source>
        <dbReference type="EMBL" id="CAA7397231.1"/>
    </source>
</evidence>
<keyword evidence="2" id="KW-0433">Leucine-rich repeat</keyword>
<evidence type="ECO:0000256" key="8">
    <source>
        <dbReference type="ARBA" id="ARBA00023170"/>
    </source>
</evidence>
<keyword evidence="4 11" id="KW-0732">Signal</keyword>
<name>A0A7I8KHR9_SPIIN</name>
<dbReference type="Gene3D" id="3.30.200.20">
    <property type="entry name" value="Phosphorylase Kinase, domain 1"/>
    <property type="match status" value="1"/>
</dbReference>
<evidence type="ECO:0000256" key="2">
    <source>
        <dbReference type="ARBA" id="ARBA00022614"/>
    </source>
</evidence>
<feature type="transmembrane region" description="Helical" evidence="10">
    <location>
        <begin position="281"/>
        <end position="306"/>
    </location>
</feature>